<name>A0ABY5SKX8_9MICO</name>
<dbReference type="InterPro" id="IPR007076">
    <property type="entry name" value="TfoX_N"/>
</dbReference>
<dbReference type="Proteomes" id="UP001064879">
    <property type="component" value="Chromosome"/>
</dbReference>
<evidence type="ECO:0000313" key="3">
    <source>
        <dbReference type="Proteomes" id="UP001064879"/>
    </source>
</evidence>
<dbReference type="EMBL" id="CP093443">
    <property type="protein sequence ID" value="UVI35190.1"/>
    <property type="molecule type" value="Genomic_DNA"/>
</dbReference>
<proteinExistence type="predicted"/>
<evidence type="ECO:0000259" key="1">
    <source>
        <dbReference type="Pfam" id="PF04993"/>
    </source>
</evidence>
<keyword evidence="3" id="KW-1185">Reference proteome</keyword>
<organism evidence="2 3">
    <name type="scientific">Brevibacterium spongiae</name>
    <dbReference type="NCBI Taxonomy" id="2909672"/>
    <lineage>
        <taxon>Bacteria</taxon>
        <taxon>Bacillati</taxon>
        <taxon>Actinomycetota</taxon>
        <taxon>Actinomycetes</taxon>
        <taxon>Micrococcales</taxon>
        <taxon>Brevibacteriaceae</taxon>
        <taxon>Brevibacterium</taxon>
    </lineage>
</organism>
<feature type="domain" description="TfoX N-terminal" evidence="1">
    <location>
        <begin position="23"/>
        <end position="106"/>
    </location>
</feature>
<gene>
    <name evidence="2" type="ORF">L1F31_13840</name>
</gene>
<reference evidence="2" key="1">
    <citation type="submission" date="2022-03" db="EMBL/GenBank/DDBJ databases">
        <title>Brevibacterium spongiae sp. nov., isolated from marine sponge.</title>
        <authorList>
            <person name="Li Z."/>
            <person name="Zhang M."/>
        </authorList>
    </citation>
    <scope>NUCLEOTIDE SEQUENCE</scope>
    <source>
        <strain evidence="2">WHS-Z9</strain>
    </source>
</reference>
<sequence length="115" mass="12628">MTSEQTALIERIRALITDEANAREVSMFGGRAVMVNEKMIVSAGKNGDLLVRVDADRHDELLTREGAAQAEMGTGRGMGPGWIDVSAEAITDDEALSSWIETAMDFNREVTERRD</sequence>
<protein>
    <submittedName>
        <fullName evidence="2">TfoX/Sxy family protein</fullName>
    </submittedName>
</protein>
<dbReference type="RefSeq" id="WP_265417861.1">
    <property type="nucleotide sequence ID" value="NZ_CP093443.1"/>
</dbReference>
<dbReference type="SUPFAM" id="SSF159894">
    <property type="entry name" value="YgaC/TfoX-N like"/>
    <property type="match status" value="1"/>
</dbReference>
<dbReference type="Gene3D" id="3.30.1460.30">
    <property type="entry name" value="YgaC/TfoX-N like chaperone"/>
    <property type="match status" value="1"/>
</dbReference>
<accession>A0ABY5SKX8</accession>
<evidence type="ECO:0000313" key="2">
    <source>
        <dbReference type="EMBL" id="UVI35190.1"/>
    </source>
</evidence>
<dbReference type="Pfam" id="PF04993">
    <property type="entry name" value="TfoX_N"/>
    <property type="match status" value="1"/>
</dbReference>